<evidence type="ECO:0000256" key="3">
    <source>
        <dbReference type="ARBA" id="ARBA00023136"/>
    </source>
</evidence>
<dbReference type="PROSITE" id="PS51257">
    <property type="entry name" value="PROKAR_LIPOPROTEIN"/>
    <property type="match status" value="1"/>
</dbReference>
<keyword evidence="9" id="KW-1185">Reference proteome</keyword>
<dbReference type="SUPFAM" id="SSF53850">
    <property type="entry name" value="Periplasmic binding protein-like II"/>
    <property type="match status" value="1"/>
</dbReference>
<keyword evidence="2 7" id="KW-0732">Signal</keyword>
<comment type="subcellular location">
    <subcellularLocation>
        <location evidence="1">Membrane</location>
        <topology evidence="1">Lipid-anchor</topology>
    </subcellularLocation>
</comment>
<dbReference type="Proteomes" id="UP001482513">
    <property type="component" value="Unassembled WGS sequence"/>
</dbReference>
<reference evidence="8 9" key="1">
    <citation type="submission" date="2022-04" db="EMBL/GenBank/DDBJ databases">
        <title>Positive selection, recombination, and allopatry shape intraspecific diversity of widespread and dominant cyanobacteria.</title>
        <authorList>
            <person name="Wei J."/>
            <person name="Shu W."/>
            <person name="Hu C."/>
        </authorList>
    </citation>
    <scope>NUCLEOTIDE SEQUENCE [LARGE SCALE GENOMIC DNA]</scope>
    <source>
        <strain evidence="8 9">DQ-A4</strain>
    </source>
</reference>
<evidence type="ECO:0000256" key="2">
    <source>
        <dbReference type="ARBA" id="ARBA00022729"/>
    </source>
</evidence>
<organism evidence="8 9">
    <name type="scientific">Leptolyngbya subtilissima DQ-A4</name>
    <dbReference type="NCBI Taxonomy" id="2933933"/>
    <lineage>
        <taxon>Bacteria</taxon>
        <taxon>Bacillati</taxon>
        <taxon>Cyanobacteriota</taxon>
        <taxon>Cyanophyceae</taxon>
        <taxon>Leptolyngbyales</taxon>
        <taxon>Leptolyngbyaceae</taxon>
        <taxon>Leptolyngbya group</taxon>
        <taxon>Leptolyngbya</taxon>
    </lineage>
</organism>
<keyword evidence="4" id="KW-0564">Palmitate</keyword>
<keyword evidence="5 6" id="KW-0449">Lipoprotein</keyword>
<evidence type="ECO:0000256" key="5">
    <source>
        <dbReference type="ARBA" id="ARBA00023288"/>
    </source>
</evidence>
<sequence>MNRRFFLLMAGSFAATTMVAGCGATRSGGGNVSGNTLRVGVNPVPHGEILAYVRDNLAASEGLTIEVVEFSDYVLPNTALNDGQLEANYFQHVPYMEDFAKQRGLDLVFVKGVHLEPLGLYSKKVTVLSEVPEGAQVSVPNDATNLGRALKLLEDNGLLTLKGGAGVSATKQDIEANPKNLSLVELEAAQLPRALDDVDIGVVNGNYALEVGLNPAKDALALEKSDGNPYANGLVVLSGQENDSNIQKLAQLLNSDQVRTFINDKYQGAVIPVF</sequence>
<name>A0ABV0JYW3_9CYAN</name>
<evidence type="ECO:0000256" key="1">
    <source>
        <dbReference type="ARBA" id="ARBA00004635"/>
    </source>
</evidence>
<evidence type="ECO:0000313" key="9">
    <source>
        <dbReference type="Proteomes" id="UP001482513"/>
    </source>
</evidence>
<evidence type="ECO:0000256" key="7">
    <source>
        <dbReference type="SAM" id="SignalP"/>
    </source>
</evidence>
<protein>
    <recommendedName>
        <fullName evidence="6">Lipoprotein</fullName>
    </recommendedName>
</protein>
<evidence type="ECO:0000256" key="4">
    <source>
        <dbReference type="ARBA" id="ARBA00023139"/>
    </source>
</evidence>
<dbReference type="PANTHER" id="PTHR30429">
    <property type="entry name" value="D-METHIONINE-BINDING LIPOPROTEIN METQ"/>
    <property type="match status" value="1"/>
</dbReference>
<dbReference type="InterPro" id="IPR004872">
    <property type="entry name" value="Lipoprotein_NlpA"/>
</dbReference>
<accession>A0ABV0JYW3</accession>
<dbReference type="PANTHER" id="PTHR30429:SF0">
    <property type="entry name" value="METHIONINE-BINDING LIPOPROTEIN METQ"/>
    <property type="match status" value="1"/>
</dbReference>
<evidence type="ECO:0000256" key="6">
    <source>
        <dbReference type="PIRNR" id="PIRNR002854"/>
    </source>
</evidence>
<comment type="similarity">
    <text evidence="6">Belongs to the nlpA lipoprotein family.</text>
</comment>
<dbReference type="PIRSF" id="PIRSF002854">
    <property type="entry name" value="MetQ"/>
    <property type="match status" value="1"/>
</dbReference>
<dbReference type="Gene3D" id="3.40.190.10">
    <property type="entry name" value="Periplasmic binding protein-like II"/>
    <property type="match status" value="2"/>
</dbReference>
<feature type="chain" id="PRO_5046828352" description="Lipoprotein" evidence="7">
    <location>
        <begin position="21"/>
        <end position="274"/>
    </location>
</feature>
<comment type="caution">
    <text evidence="8">The sequence shown here is derived from an EMBL/GenBank/DDBJ whole genome shotgun (WGS) entry which is preliminary data.</text>
</comment>
<dbReference type="EMBL" id="JAMPKX010000001">
    <property type="protein sequence ID" value="MEP0945720.1"/>
    <property type="molecule type" value="Genomic_DNA"/>
</dbReference>
<gene>
    <name evidence="8" type="ORF">NC992_02440</name>
</gene>
<dbReference type="Pfam" id="PF03180">
    <property type="entry name" value="Lipoprotein_9"/>
    <property type="match status" value="1"/>
</dbReference>
<feature type="signal peptide" evidence="7">
    <location>
        <begin position="1"/>
        <end position="20"/>
    </location>
</feature>
<dbReference type="CDD" id="cd13597">
    <property type="entry name" value="PBP2_lipoprotein_Tp32"/>
    <property type="match status" value="1"/>
</dbReference>
<evidence type="ECO:0000313" key="8">
    <source>
        <dbReference type="EMBL" id="MEP0945720.1"/>
    </source>
</evidence>
<proteinExistence type="inferred from homology"/>
<keyword evidence="3" id="KW-0472">Membrane</keyword>